<dbReference type="EMBL" id="PEZW01000022">
    <property type="protein sequence ID" value="PIS07462.1"/>
    <property type="molecule type" value="Genomic_DNA"/>
</dbReference>
<gene>
    <name evidence="1" type="ORF">COT78_03440</name>
</gene>
<evidence type="ECO:0000313" key="2">
    <source>
        <dbReference type="Proteomes" id="UP000231382"/>
    </source>
</evidence>
<comment type="caution">
    <text evidence="1">The sequence shown here is derived from an EMBL/GenBank/DDBJ whole genome shotgun (WGS) entry which is preliminary data.</text>
</comment>
<dbReference type="Proteomes" id="UP000231382">
    <property type="component" value="Unassembled WGS sequence"/>
</dbReference>
<evidence type="ECO:0000313" key="1">
    <source>
        <dbReference type="EMBL" id="PIS07462.1"/>
    </source>
</evidence>
<sequence>MCFSTLDKLNALVKIGLMPVIQTGTTHATGGIIVLTATTPDALGPKAKAFLGVIKACNTTCPGLLMQRAGAYQVLDLAKEARPELIRTLQCTDDCDDLGQHGLWLVDKLATFASEVISHSSEVENDGC</sequence>
<organism evidence="1 2">
    <name type="scientific">Candidatus Berkelbacteria bacterium CG10_big_fil_rev_8_21_14_0_10_43_13</name>
    <dbReference type="NCBI Taxonomy" id="1974514"/>
    <lineage>
        <taxon>Bacteria</taxon>
        <taxon>Candidatus Berkelbacteria</taxon>
    </lineage>
</organism>
<reference evidence="2" key="1">
    <citation type="submission" date="2017-09" db="EMBL/GenBank/DDBJ databases">
        <title>Depth-based differentiation of microbial function through sediment-hosted aquifers and enrichment of novel symbionts in the deep terrestrial subsurface.</title>
        <authorList>
            <person name="Probst A.J."/>
            <person name="Ladd B."/>
            <person name="Jarett J.K."/>
            <person name="Geller-Mcgrath D.E."/>
            <person name="Sieber C.M.K."/>
            <person name="Emerson J.B."/>
            <person name="Anantharaman K."/>
            <person name="Thomas B.C."/>
            <person name="Malmstrom R."/>
            <person name="Stieglmeier M."/>
            <person name="Klingl A."/>
            <person name="Woyke T."/>
            <person name="Ryan C.M."/>
            <person name="Banfield J.F."/>
        </authorList>
    </citation>
    <scope>NUCLEOTIDE SEQUENCE [LARGE SCALE GENOMIC DNA]</scope>
</reference>
<protein>
    <submittedName>
        <fullName evidence="1">Uncharacterized protein</fullName>
    </submittedName>
</protein>
<proteinExistence type="predicted"/>
<name>A0A2H0W5W6_9BACT</name>
<dbReference type="AlphaFoldDB" id="A0A2H0W5W6"/>
<accession>A0A2H0W5W6</accession>